<dbReference type="InterPro" id="IPR040079">
    <property type="entry name" value="Glutathione_S-Trfase"/>
</dbReference>
<evidence type="ECO:0000256" key="2">
    <source>
        <dbReference type="ARBA" id="ARBA00009170"/>
    </source>
</evidence>
<evidence type="ECO:0000256" key="6">
    <source>
        <dbReference type="ARBA" id="ARBA00023128"/>
    </source>
</evidence>
<protein>
    <recommendedName>
        <fullName evidence="11">Metaxin-2</fullName>
    </recommendedName>
</protein>
<dbReference type="InterPro" id="IPR036282">
    <property type="entry name" value="Glutathione-S-Trfase_C_sf"/>
</dbReference>
<gene>
    <name evidence="10" type="ORF">PYX00_007796</name>
</gene>
<dbReference type="Pfam" id="PF10568">
    <property type="entry name" value="Tom37"/>
    <property type="match status" value="1"/>
</dbReference>
<dbReference type="InterPro" id="IPR050931">
    <property type="entry name" value="Mito_Protein_Transport_Metaxin"/>
</dbReference>
<dbReference type="PANTHER" id="PTHR12289:SF38">
    <property type="entry name" value="METAXIN-2"/>
    <property type="match status" value="1"/>
</dbReference>
<dbReference type="GO" id="GO:0015031">
    <property type="term" value="P:protein transport"/>
    <property type="evidence" value="ECO:0007669"/>
    <property type="project" value="UniProtKB-KW"/>
</dbReference>
<dbReference type="SFLD" id="SFLDS00019">
    <property type="entry name" value="Glutathione_Transferase_(cytos"/>
    <property type="match status" value="1"/>
</dbReference>
<keyword evidence="7" id="KW-0472">Membrane</keyword>
<dbReference type="Gene3D" id="1.20.1050.10">
    <property type="match status" value="1"/>
</dbReference>
<evidence type="ECO:0000256" key="7">
    <source>
        <dbReference type="ARBA" id="ARBA00023136"/>
    </source>
</evidence>
<dbReference type="GO" id="GO:0001401">
    <property type="term" value="C:SAM complex"/>
    <property type="evidence" value="ECO:0007669"/>
    <property type="project" value="InterPro"/>
</dbReference>
<dbReference type="SUPFAM" id="SSF47616">
    <property type="entry name" value="GST C-terminal domain-like"/>
    <property type="match status" value="1"/>
</dbReference>
<dbReference type="InterPro" id="IPR033468">
    <property type="entry name" value="Metaxin_GST"/>
</dbReference>
<evidence type="ECO:0008006" key="11">
    <source>
        <dbReference type="Google" id="ProtNLM"/>
    </source>
</evidence>
<dbReference type="Pfam" id="PF17171">
    <property type="entry name" value="GST_C_6"/>
    <property type="match status" value="1"/>
</dbReference>
<keyword evidence="5" id="KW-0653">Protein transport</keyword>
<feature type="domain" description="Metaxin glutathione S-transferase" evidence="9">
    <location>
        <begin position="218"/>
        <end position="280"/>
    </location>
</feature>
<evidence type="ECO:0000256" key="1">
    <source>
        <dbReference type="ARBA" id="ARBA00004294"/>
    </source>
</evidence>
<dbReference type="AlphaFoldDB" id="A0AAW2HKR7"/>
<evidence type="ECO:0000256" key="4">
    <source>
        <dbReference type="ARBA" id="ARBA00022787"/>
    </source>
</evidence>
<keyword evidence="6" id="KW-0496">Mitochondrion</keyword>
<reference evidence="10" key="1">
    <citation type="journal article" date="2024" name="Gigascience">
        <title>Chromosome-level genome of the poultry shaft louse Menopon gallinae provides insight into the host-switching and adaptive evolution of parasitic lice.</title>
        <authorList>
            <person name="Xu Y."/>
            <person name="Ma L."/>
            <person name="Liu S."/>
            <person name="Liang Y."/>
            <person name="Liu Q."/>
            <person name="He Z."/>
            <person name="Tian L."/>
            <person name="Duan Y."/>
            <person name="Cai W."/>
            <person name="Li H."/>
            <person name="Song F."/>
        </authorList>
    </citation>
    <scope>NUCLEOTIDE SEQUENCE</scope>
    <source>
        <strain evidence="10">Cailab_2023a</strain>
    </source>
</reference>
<keyword evidence="4" id="KW-1000">Mitochondrion outer membrane</keyword>
<comment type="similarity">
    <text evidence="2">Belongs to the metaxin family.</text>
</comment>
<evidence type="ECO:0000259" key="8">
    <source>
        <dbReference type="Pfam" id="PF10568"/>
    </source>
</evidence>
<dbReference type="InterPro" id="IPR019564">
    <property type="entry name" value="Sam37/metaxin_N"/>
</dbReference>
<sequence length="287" mass="33102">MEDENIAFPGGFLYFAEHFGHKKYNLIWKMPSVLLAESLAVDLEGQEQWPEDAKLYQPLQKNQILLPDYSNCLAVQAYLKMNGLKFEIIEKHNAEFMSPSGRVPFIKCGAFIVSELEPIIKFVNNKGINISERLNKSERSDMIAYMSLANNIFLNAELFMSWCDIDTYENVTWHRYGSVFAWPLNYLVTWQKKRAVKNKLAALGWGKKDMKQVLEDVQNCCTSLSERLDNNDYFFGDQPTELDALVFGHVFSILATLLPGNKLATIVQGYPNLVNLCKRIERRYFKL</sequence>
<feature type="domain" description="Mitochondrial outer membrane transport complex Sam37/metaxin N-terminal" evidence="8">
    <location>
        <begin position="72"/>
        <end position="192"/>
    </location>
</feature>
<accession>A0AAW2HKR7</accession>
<dbReference type="SFLD" id="SFLDG01180">
    <property type="entry name" value="SUF1"/>
    <property type="match status" value="1"/>
</dbReference>
<organism evidence="10">
    <name type="scientific">Menopon gallinae</name>
    <name type="common">poultry shaft louse</name>
    <dbReference type="NCBI Taxonomy" id="328185"/>
    <lineage>
        <taxon>Eukaryota</taxon>
        <taxon>Metazoa</taxon>
        <taxon>Ecdysozoa</taxon>
        <taxon>Arthropoda</taxon>
        <taxon>Hexapoda</taxon>
        <taxon>Insecta</taxon>
        <taxon>Pterygota</taxon>
        <taxon>Neoptera</taxon>
        <taxon>Paraneoptera</taxon>
        <taxon>Psocodea</taxon>
        <taxon>Troctomorpha</taxon>
        <taxon>Phthiraptera</taxon>
        <taxon>Amblycera</taxon>
        <taxon>Menoponidae</taxon>
        <taxon>Menopon</taxon>
    </lineage>
</organism>
<comment type="caution">
    <text evidence="10">The sequence shown here is derived from an EMBL/GenBank/DDBJ whole genome shotgun (WGS) entry which is preliminary data.</text>
</comment>
<comment type="subcellular location">
    <subcellularLocation>
        <location evidence="1">Mitochondrion outer membrane</location>
    </subcellularLocation>
</comment>
<keyword evidence="3" id="KW-0813">Transport</keyword>
<dbReference type="PANTHER" id="PTHR12289">
    <property type="entry name" value="METAXIN RELATED"/>
    <property type="match status" value="1"/>
</dbReference>
<evidence type="ECO:0000256" key="3">
    <source>
        <dbReference type="ARBA" id="ARBA00022448"/>
    </source>
</evidence>
<evidence type="ECO:0000313" key="10">
    <source>
        <dbReference type="EMBL" id="KAL0270362.1"/>
    </source>
</evidence>
<proteinExistence type="inferred from homology"/>
<name>A0AAW2HKR7_9NEOP</name>
<dbReference type="CDD" id="cd03211">
    <property type="entry name" value="GST_C_Metaxin2"/>
    <property type="match status" value="1"/>
</dbReference>
<dbReference type="EMBL" id="JARGDH010000004">
    <property type="protein sequence ID" value="KAL0270362.1"/>
    <property type="molecule type" value="Genomic_DNA"/>
</dbReference>
<evidence type="ECO:0000256" key="5">
    <source>
        <dbReference type="ARBA" id="ARBA00022927"/>
    </source>
</evidence>
<dbReference type="GO" id="GO:0007005">
    <property type="term" value="P:mitochondrion organization"/>
    <property type="evidence" value="ECO:0007669"/>
    <property type="project" value="TreeGrafter"/>
</dbReference>
<evidence type="ECO:0000259" key="9">
    <source>
        <dbReference type="Pfam" id="PF17171"/>
    </source>
</evidence>